<dbReference type="GO" id="GO:0009636">
    <property type="term" value="P:response to toxic substance"/>
    <property type="evidence" value="ECO:0007669"/>
    <property type="project" value="TreeGrafter"/>
</dbReference>
<dbReference type="Proteomes" id="UP000032522">
    <property type="component" value="Unassembled WGS sequence"/>
</dbReference>
<feature type="transmembrane region" description="Helical" evidence="1">
    <location>
        <begin position="30"/>
        <end position="48"/>
    </location>
</feature>
<protein>
    <submittedName>
        <fullName evidence="2">SdpI/YhfL family protein</fullName>
    </submittedName>
</protein>
<evidence type="ECO:0000313" key="3">
    <source>
        <dbReference type="Proteomes" id="UP000032522"/>
    </source>
</evidence>
<name>A0A0D8BUZ7_GEOKU</name>
<reference evidence="2 3" key="1">
    <citation type="submission" date="2015-01" db="EMBL/GenBank/DDBJ databases">
        <authorList>
            <person name="Filippidou S."/>
            <person name="Jeanneret N."/>
            <person name="Russel-Delif L."/>
            <person name="Junier T."/>
            <person name="Wunderlin T."/>
            <person name="Molina V."/>
            <person name="Johnson S.L."/>
            <person name="Davenport K.W."/>
            <person name="Chain P.S."/>
            <person name="Dorador C."/>
            <person name="Junier P."/>
        </authorList>
    </citation>
    <scope>NUCLEOTIDE SEQUENCE [LARGE SCALE GENOMIC DNA]</scope>
    <source>
        <strain evidence="2 3">Et7/4</strain>
    </source>
</reference>
<dbReference type="PANTHER" id="PTHR37810:SF5">
    <property type="entry name" value="IMMUNITY PROTEIN SDPI"/>
    <property type="match status" value="1"/>
</dbReference>
<accession>A0A0D8BUZ7</accession>
<dbReference type="PATRIC" id="fig|1462.6.peg.1031"/>
<dbReference type="Pfam" id="PF13630">
    <property type="entry name" value="SdpI"/>
    <property type="match status" value="1"/>
</dbReference>
<dbReference type="InterPro" id="IPR025962">
    <property type="entry name" value="SdpI/YhfL"/>
</dbReference>
<dbReference type="PANTHER" id="PTHR37810">
    <property type="entry name" value="IMMUNITY PROTEIN SDPI"/>
    <property type="match status" value="1"/>
</dbReference>
<sequence>MPKIKHNYFVGIRTPWTLESETVWNKTHRFGGKVFITMGILSMLTVFWRGEMQFVLFILVIAFGNIYVIVQSFLYYQQEQRKRS</sequence>
<feature type="transmembrane region" description="Helical" evidence="1">
    <location>
        <begin position="54"/>
        <end position="76"/>
    </location>
</feature>
<evidence type="ECO:0000256" key="1">
    <source>
        <dbReference type="SAM" id="Phobius"/>
    </source>
</evidence>
<keyword evidence="1" id="KW-0472">Membrane</keyword>
<keyword evidence="1" id="KW-0812">Transmembrane</keyword>
<comment type="caution">
    <text evidence="2">The sequence shown here is derived from an EMBL/GenBank/DDBJ whole genome shotgun (WGS) entry which is preliminary data.</text>
</comment>
<evidence type="ECO:0000313" key="2">
    <source>
        <dbReference type="EMBL" id="KJE28001.1"/>
    </source>
</evidence>
<keyword evidence="1" id="KW-1133">Transmembrane helix</keyword>
<organism evidence="2 3">
    <name type="scientific">Geobacillus kaustophilus</name>
    <dbReference type="NCBI Taxonomy" id="1462"/>
    <lineage>
        <taxon>Bacteria</taxon>
        <taxon>Bacillati</taxon>
        <taxon>Bacillota</taxon>
        <taxon>Bacilli</taxon>
        <taxon>Bacillales</taxon>
        <taxon>Anoxybacillaceae</taxon>
        <taxon>Geobacillus</taxon>
        <taxon>Geobacillus thermoleovorans group</taxon>
    </lineage>
</organism>
<gene>
    <name evidence="2" type="ORF">LG52_877</name>
</gene>
<dbReference type="EMBL" id="JYBP01000003">
    <property type="protein sequence ID" value="KJE28001.1"/>
    <property type="molecule type" value="Genomic_DNA"/>
</dbReference>
<proteinExistence type="predicted"/>
<dbReference type="AlphaFoldDB" id="A0A0D8BUZ7"/>